<proteinExistence type="inferred from homology"/>
<reference evidence="11 12" key="1">
    <citation type="submission" date="2023-11" db="EMBL/GenBank/DDBJ databases">
        <authorList>
            <person name="Hedman E."/>
            <person name="Englund M."/>
            <person name="Stromberg M."/>
            <person name="Nyberg Akerstrom W."/>
            <person name="Nylinder S."/>
            <person name="Jareborg N."/>
            <person name="Kallberg Y."/>
            <person name="Kronander E."/>
        </authorList>
    </citation>
    <scope>NUCLEOTIDE SEQUENCE [LARGE SCALE GENOMIC DNA]</scope>
</reference>
<comment type="catalytic activity">
    <reaction evidence="10">
        <text>a very-long-chain acyl-CoA + malonyl-CoA + H(+) = a very-long-chain 3-oxoacyl-CoA + CO2 + CoA</text>
        <dbReference type="Rhea" id="RHEA:32727"/>
        <dbReference type="ChEBI" id="CHEBI:15378"/>
        <dbReference type="ChEBI" id="CHEBI:16526"/>
        <dbReference type="ChEBI" id="CHEBI:57287"/>
        <dbReference type="ChEBI" id="CHEBI:57384"/>
        <dbReference type="ChEBI" id="CHEBI:90725"/>
        <dbReference type="ChEBI" id="CHEBI:90736"/>
        <dbReference type="EC" id="2.3.1.199"/>
    </reaction>
</comment>
<dbReference type="GO" id="GO:0042761">
    <property type="term" value="P:very long-chain fatty acid biosynthetic process"/>
    <property type="evidence" value="ECO:0007669"/>
    <property type="project" value="TreeGrafter"/>
</dbReference>
<keyword evidence="6 10" id="KW-1133">Transmembrane helix</keyword>
<keyword evidence="5 10" id="KW-0276">Fatty acid metabolism</keyword>
<evidence type="ECO:0000256" key="9">
    <source>
        <dbReference type="ARBA" id="ARBA00023160"/>
    </source>
</evidence>
<name>A0AAV1KNQ5_9NEOP</name>
<accession>A0AAV1KNQ5</accession>
<keyword evidence="8 10" id="KW-0472">Membrane</keyword>
<dbReference type="GO" id="GO:0009922">
    <property type="term" value="F:fatty acid elongase activity"/>
    <property type="evidence" value="ECO:0007669"/>
    <property type="project" value="UniProtKB-EC"/>
</dbReference>
<dbReference type="EMBL" id="CAVLGL010000057">
    <property type="protein sequence ID" value="CAK1583494.1"/>
    <property type="molecule type" value="Genomic_DNA"/>
</dbReference>
<evidence type="ECO:0000256" key="1">
    <source>
        <dbReference type="ARBA" id="ARBA00004141"/>
    </source>
</evidence>
<dbReference type="EC" id="2.3.1.199" evidence="10"/>
<evidence type="ECO:0000256" key="3">
    <source>
        <dbReference type="ARBA" id="ARBA00022679"/>
    </source>
</evidence>
<dbReference type="GO" id="GO:0019367">
    <property type="term" value="P:fatty acid elongation, saturated fatty acid"/>
    <property type="evidence" value="ECO:0007669"/>
    <property type="project" value="TreeGrafter"/>
</dbReference>
<evidence type="ECO:0000256" key="8">
    <source>
        <dbReference type="ARBA" id="ARBA00023136"/>
    </source>
</evidence>
<sequence>MALILKGAVKLYYYLNDDIADERTQDWPLMRTPWPGLAILVIYLMAVFKWLPEYMSKRPAYNLRKTIALYNIIQILYCFYVVYQSLKLGWLSHYKFVCQPVDDGPNSIEFAWKVCYTYFVIKIIDLLDTVFFVLRKKQNQVTFLHVYHHFGMVAVAWGMVKWVPGGHMTLLVTINSFVHIIMYTYYLLTVWDESYKKSMWWKKHVTQIQILQFSILLLHFLMLVVAKDCAYPRQPAYIIIPQNLFMVILFSDFYYKSYVKSKKTNNLKNN</sequence>
<dbReference type="InterPro" id="IPR002076">
    <property type="entry name" value="ELO_fam"/>
</dbReference>
<feature type="transmembrane region" description="Helical" evidence="10">
    <location>
        <begin position="166"/>
        <end position="188"/>
    </location>
</feature>
<keyword evidence="4 10" id="KW-0812">Transmembrane</keyword>
<feature type="transmembrane region" description="Helical" evidence="10">
    <location>
        <begin position="208"/>
        <end position="226"/>
    </location>
</feature>
<dbReference type="PANTHER" id="PTHR11157:SF164">
    <property type="entry name" value="ELONGATION OF VERY LONG CHAIN FATTY ACIDS PROTEIN"/>
    <property type="match status" value="1"/>
</dbReference>
<keyword evidence="12" id="KW-1185">Reference proteome</keyword>
<dbReference type="InterPro" id="IPR030457">
    <property type="entry name" value="ELO_CS"/>
</dbReference>
<keyword evidence="7 10" id="KW-0443">Lipid metabolism</keyword>
<feature type="transmembrane region" description="Helical" evidence="10">
    <location>
        <begin position="141"/>
        <end position="160"/>
    </location>
</feature>
<dbReference type="GO" id="GO:0034625">
    <property type="term" value="P:fatty acid elongation, monounsaturated fatty acid"/>
    <property type="evidence" value="ECO:0007669"/>
    <property type="project" value="TreeGrafter"/>
</dbReference>
<dbReference type="GO" id="GO:0034626">
    <property type="term" value="P:fatty acid elongation, polyunsaturated fatty acid"/>
    <property type="evidence" value="ECO:0007669"/>
    <property type="project" value="TreeGrafter"/>
</dbReference>
<dbReference type="AlphaFoldDB" id="A0AAV1KNQ5"/>
<evidence type="ECO:0000256" key="5">
    <source>
        <dbReference type="ARBA" id="ARBA00022832"/>
    </source>
</evidence>
<dbReference type="PANTHER" id="PTHR11157">
    <property type="entry name" value="FATTY ACID ACYL TRANSFERASE-RELATED"/>
    <property type="match status" value="1"/>
</dbReference>
<dbReference type="GO" id="GO:0005789">
    <property type="term" value="C:endoplasmic reticulum membrane"/>
    <property type="evidence" value="ECO:0007669"/>
    <property type="project" value="TreeGrafter"/>
</dbReference>
<dbReference type="Proteomes" id="UP001314205">
    <property type="component" value="Unassembled WGS sequence"/>
</dbReference>
<feature type="transmembrane region" description="Helical" evidence="10">
    <location>
        <begin position="110"/>
        <end position="134"/>
    </location>
</feature>
<evidence type="ECO:0000313" key="11">
    <source>
        <dbReference type="EMBL" id="CAK1583494.1"/>
    </source>
</evidence>
<evidence type="ECO:0000256" key="2">
    <source>
        <dbReference type="ARBA" id="ARBA00022516"/>
    </source>
</evidence>
<gene>
    <name evidence="11" type="ORF">PARMNEM_LOCUS4885</name>
</gene>
<feature type="transmembrane region" description="Helical" evidence="10">
    <location>
        <begin position="63"/>
        <end position="83"/>
    </location>
</feature>
<evidence type="ECO:0000256" key="10">
    <source>
        <dbReference type="RuleBase" id="RU361115"/>
    </source>
</evidence>
<keyword evidence="3 10" id="KW-0808">Transferase</keyword>
<organism evidence="11 12">
    <name type="scientific">Parnassius mnemosyne</name>
    <name type="common">clouded apollo</name>
    <dbReference type="NCBI Taxonomy" id="213953"/>
    <lineage>
        <taxon>Eukaryota</taxon>
        <taxon>Metazoa</taxon>
        <taxon>Ecdysozoa</taxon>
        <taxon>Arthropoda</taxon>
        <taxon>Hexapoda</taxon>
        <taxon>Insecta</taxon>
        <taxon>Pterygota</taxon>
        <taxon>Neoptera</taxon>
        <taxon>Endopterygota</taxon>
        <taxon>Lepidoptera</taxon>
        <taxon>Glossata</taxon>
        <taxon>Ditrysia</taxon>
        <taxon>Papilionoidea</taxon>
        <taxon>Papilionidae</taxon>
        <taxon>Parnassiinae</taxon>
        <taxon>Parnassini</taxon>
        <taxon>Parnassius</taxon>
        <taxon>Driopa</taxon>
    </lineage>
</organism>
<evidence type="ECO:0000256" key="6">
    <source>
        <dbReference type="ARBA" id="ARBA00022989"/>
    </source>
</evidence>
<feature type="transmembrane region" description="Helical" evidence="10">
    <location>
        <begin position="34"/>
        <end position="51"/>
    </location>
</feature>
<keyword evidence="9 10" id="KW-0275">Fatty acid biosynthesis</keyword>
<protein>
    <recommendedName>
        <fullName evidence="10">Elongation of very long chain fatty acids protein</fullName>
        <ecNumber evidence="10">2.3.1.199</ecNumber>
    </recommendedName>
    <alternativeName>
        <fullName evidence="10">Very-long-chain 3-oxoacyl-CoA synthase</fullName>
    </alternativeName>
</protein>
<dbReference type="Pfam" id="PF01151">
    <property type="entry name" value="ELO"/>
    <property type="match status" value="1"/>
</dbReference>
<comment type="subcellular location">
    <subcellularLocation>
        <location evidence="1">Membrane</location>
        <topology evidence="1">Multi-pass membrane protein</topology>
    </subcellularLocation>
</comment>
<comment type="similarity">
    <text evidence="10">Belongs to the ELO family.</text>
</comment>
<evidence type="ECO:0000313" key="12">
    <source>
        <dbReference type="Proteomes" id="UP001314205"/>
    </source>
</evidence>
<keyword evidence="2 10" id="KW-0444">Lipid biosynthesis</keyword>
<comment type="caution">
    <text evidence="11">The sequence shown here is derived from an EMBL/GenBank/DDBJ whole genome shotgun (WGS) entry which is preliminary data.</text>
</comment>
<dbReference type="GO" id="GO:0030148">
    <property type="term" value="P:sphingolipid biosynthetic process"/>
    <property type="evidence" value="ECO:0007669"/>
    <property type="project" value="TreeGrafter"/>
</dbReference>
<dbReference type="PROSITE" id="PS01188">
    <property type="entry name" value="ELO"/>
    <property type="match status" value="1"/>
</dbReference>
<evidence type="ECO:0000256" key="4">
    <source>
        <dbReference type="ARBA" id="ARBA00022692"/>
    </source>
</evidence>
<feature type="transmembrane region" description="Helical" evidence="10">
    <location>
        <begin position="238"/>
        <end position="255"/>
    </location>
</feature>
<evidence type="ECO:0000256" key="7">
    <source>
        <dbReference type="ARBA" id="ARBA00023098"/>
    </source>
</evidence>